<keyword evidence="1" id="KW-0732">Signal</keyword>
<sequence>MNLQQVARIALATALVATLSACGGGGLFNRGGSSESKAAQRALADEQRANIEAATGEKKKGSSLWDLFSNADDPNTTVEVNKYIWQASLEVLNFLPIESVDPFTGVIVTGYGRPPGGGKAYRATIYVQDPALDARSLKVALQGQGGGAVAPETVRAVEDAILTRARQLRVRDSKL</sequence>
<proteinExistence type="predicted"/>
<evidence type="ECO:0000313" key="2">
    <source>
        <dbReference type="EMBL" id="MFC3085274.1"/>
    </source>
</evidence>
<evidence type="ECO:0000256" key="1">
    <source>
        <dbReference type="SAM" id="SignalP"/>
    </source>
</evidence>
<dbReference type="Proteomes" id="UP001595445">
    <property type="component" value="Unassembled WGS sequence"/>
</dbReference>
<accession>A0ABV7DT34</accession>
<gene>
    <name evidence="2" type="ORF">ACFOD6_04340</name>
</gene>
<comment type="caution">
    <text evidence="2">The sequence shown here is derived from an EMBL/GenBank/DDBJ whole genome shotgun (WGS) entry which is preliminary data.</text>
</comment>
<dbReference type="RefSeq" id="WP_197646989.1">
    <property type="nucleotide sequence ID" value="NZ_JAEACP010000021.1"/>
</dbReference>
<evidence type="ECO:0000313" key="3">
    <source>
        <dbReference type="Proteomes" id="UP001595445"/>
    </source>
</evidence>
<feature type="signal peptide" evidence="1">
    <location>
        <begin position="1"/>
        <end position="23"/>
    </location>
</feature>
<name>A0ABV7DT34_9RHOB</name>
<keyword evidence="3" id="KW-1185">Reference proteome</keyword>
<reference evidence="3" key="1">
    <citation type="journal article" date="2019" name="Int. J. Syst. Evol. Microbiol.">
        <title>The Global Catalogue of Microorganisms (GCM) 10K type strain sequencing project: providing services to taxonomists for standard genome sequencing and annotation.</title>
        <authorList>
            <consortium name="The Broad Institute Genomics Platform"/>
            <consortium name="The Broad Institute Genome Sequencing Center for Infectious Disease"/>
            <person name="Wu L."/>
            <person name="Ma J."/>
        </authorList>
    </citation>
    <scope>NUCLEOTIDE SEQUENCE [LARGE SCALE GENOMIC DNA]</scope>
    <source>
        <strain evidence="3">KCTC 62102</strain>
    </source>
</reference>
<organism evidence="2 3">
    <name type="scientific">Tabrizicola soli</name>
    <dbReference type="NCBI Taxonomy" id="2185115"/>
    <lineage>
        <taxon>Bacteria</taxon>
        <taxon>Pseudomonadati</taxon>
        <taxon>Pseudomonadota</taxon>
        <taxon>Alphaproteobacteria</taxon>
        <taxon>Rhodobacterales</taxon>
        <taxon>Paracoccaceae</taxon>
        <taxon>Tabrizicola</taxon>
    </lineage>
</organism>
<protein>
    <submittedName>
        <fullName evidence="2">DUF3576 domain-containing protein</fullName>
    </submittedName>
</protein>
<dbReference type="InterPro" id="IPR021959">
    <property type="entry name" value="DUF3576"/>
</dbReference>
<dbReference type="EMBL" id="JBHRSM010000009">
    <property type="protein sequence ID" value="MFC3085274.1"/>
    <property type="molecule type" value="Genomic_DNA"/>
</dbReference>
<dbReference type="Pfam" id="PF12100">
    <property type="entry name" value="DUF3576"/>
    <property type="match status" value="1"/>
</dbReference>
<feature type="chain" id="PRO_5046988303" evidence="1">
    <location>
        <begin position="24"/>
        <end position="175"/>
    </location>
</feature>